<dbReference type="CDD" id="cd01951">
    <property type="entry name" value="lectin_L-type"/>
    <property type="match status" value="1"/>
</dbReference>
<dbReference type="SUPFAM" id="SSF49899">
    <property type="entry name" value="Concanavalin A-like lectins/glucanases"/>
    <property type="match status" value="1"/>
</dbReference>
<dbReference type="InterPro" id="IPR013320">
    <property type="entry name" value="ConA-like_dom_sf"/>
</dbReference>
<keyword evidence="4" id="KW-1185">Reference proteome</keyword>
<dbReference type="InterPro" id="IPR056573">
    <property type="entry name" value="Lectin_L-type_dom"/>
</dbReference>
<dbReference type="Pfam" id="PF00139">
    <property type="entry name" value="Lectin_legB"/>
    <property type="match status" value="1"/>
</dbReference>
<organism evidence="3 4">
    <name type="scientific">Tetraparma gracilis</name>
    <dbReference type="NCBI Taxonomy" id="2962635"/>
    <lineage>
        <taxon>Eukaryota</taxon>
        <taxon>Sar</taxon>
        <taxon>Stramenopiles</taxon>
        <taxon>Ochrophyta</taxon>
        <taxon>Bolidophyceae</taxon>
        <taxon>Parmales</taxon>
        <taxon>Triparmaceae</taxon>
        <taxon>Tetraparma</taxon>
    </lineage>
</organism>
<dbReference type="InterPro" id="IPR051136">
    <property type="entry name" value="Intracellular_Lectin-GPT"/>
</dbReference>
<gene>
    <name evidence="3" type="ORF">TeGR_g13865</name>
</gene>
<dbReference type="Gene3D" id="2.60.120.200">
    <property type="match status" value="1"/>
</dbReference>
<feature type="non-terminal residue" evidence="3">
    <location>
        <position position="1"/>
    </location>
</feature>
<protein>
    <recommendedName>
        <fullName evidence="2">Legume lectin domain-containing protein</fullName>
    </recommendedName>
</protein>
<reference evidence="3 4" key="1">
    <citation type="journal article" date="2023" name="Commun. Biol.">
        <title>Genome analysis of Parmales, the sister group of diatoms, reveals the evolutionary specialization of diatoms from phago-mixotrophs to photoautotrophs.</title>
        <authorList>
            <person name="Ban H."/>
            <person name="Sato S."/>
            <person name="Yoshikawa S."/>
            <person name="Yamada K."/>
            <person name="Nakamura Y."/>
            <person name="Ichinomiya M."/>
            <person name="Sato N."/>
            <person name="Blanc-Mathieu R."/>
            <person name="Endo H."/>
            <person name="Kuwata A."/>
            <person name="Ogata H."/>
        </authorList>
    </citation>
    <scope>NUCLEOTIDE SEQUENCE [LARGE SCALE GENOMIC DNA]</scope>
</reference>
<evidence type="ECO:0000259" key="2">
    <source>
        <dbReference type="Pfam" id="PF00139"/>
    </source>
</evidence>
<evidence type="ECO:0000313" key="4">
    <source>
        <dbReference type="Proteomes" id="UP001165060"/>
    </source>
</evidence>
<sequence length="430" mass="45368">YGRREVLPHGLEGDAGDPVVATTLANDFAFAGFNAEKTTDLTTPQAGATAGPTGVSGGEGHYGLFIVGDANVENCNSTAVCCDTWDDATGSCGTVSVGCSSTVHPNPHYTNGEVTGGSRTVPDNLPGGEKWVGAYSDFVDAGLLATNMCGPALRLTSSDPRQSGSAWYQREQEVGEGFDTTFKFRISNPSLRCDVLDDVNTNCRSRGGDGFAFVVQEDSGQALGGAGADLGYGGVGNSVAIELDTYYNPELLEPYENHVSVHTRGGAGAGGNSAEQGYSLGATSAIRDLTDGEIDVRIKYEPTFNNRLLADPHFAVSPHASHFLSNADFPNGGQADWGVGLGTLSVYVENLHDPVLIVPLNLEATLDLNHGRAWVGFTAATGSNTWQVHDILEWQWRSLRSDKIGAYLRPPVVNGENAFGCKEAGDCKHK</sequence>
<dbReference type="PANTHER" id="PTHR12223:SF19">
    <property type="entry name" value="LEGUME LECTIN DOMAIN-CONTAINING PROTEIN"/>
    <property type="match status" value="1"/>
</dbReference>
<dbReference type="EMBL" id="BRYB01003906">
    <property type="protein sequence ID" value="GMI22531.1"/>
    <property type="molecule type" value="Genomic_DNA"/>
</dbReference>
<comment type="caution">
    <text evidence="3">The sequence shown here is derived from an EMBL/GenBank/DDBJ whole genome shotgun (WGS) entry which is preliminary data.</text>
</comment>
<evidence type="ECO:0000256" key="1">
    <source>
        <dbReference type="ARBA" id="ARBA00022734"/>
    </source>
</evidence>
<evidence type="ECO:0000313" key="3">
    <source>
        <dbReference type="EMBL" id="GMI22531.1"/>
    </source>
</evidence>
<name>A0ABQ6MAL1_9STRA</name>
<proteinExistence type="predicted"/>
<dbReference type="PANTHER" id="PTHR12223">
    <property type="entry name" value="VESICULAR MANNOSE-BINDING LECTIN"/>
    <property type="match status" value="1"/>
</dbReference>
<accession>A0ABQ6MAL1</accession>
<keyword evidence="1" id="KW-0430">Lectin</keyword>
<feature type="domain" description="Legume lectin" evidence="2">
    <location>
        <begin position="151"/>
        <end position="264"/>
    </location>
</feature>
<dbReference type="Proteomes" id="UP001165060">
    <property type="component" value="Unassembled WGS sequence"/>
</dbReference>
<dbReference type="InterPro" id="IPR001220">
    <property type="entry name" value="Legume_lectin_dom"/>
</dbReference>